<evidence type="ECO:0000256" key="2">
    <source>
        <dbReference type="ARBA" id="ARBA00010617"/>
    </source>
</evidence>
<evidence type="ECO:0000256" key="3">
    <source>
        <dbReference type="ARBA" id="ARBA00022723"/>
    </source>
</evidence>
<evidence type="ECO:0000256" key="5">
    <source>
        <dbReference type="ARBA" id="ARBA00023004"/>
    </source>
</evidence>
<name>A0A5C3MCR4_9AGAR</name>
<comment type="cofactor">
    <cofactor evidence="1 7">
        <name>heme</name>
        <dbReference type="ChEBI" id="CHEBI:30413"/>
    </cofactor>
</comment>
<organism evidence="8 9">
    <name type="scientific">Crucibulum laeve</name>
    <dbReference type="NCBI Taxonomy" id="68775"/>
    <lineage>
        <taxon>Eukaryota</taxon>
        <taxon>Fungi</taxon>
        <taxon>Dikarya</taxon>
        <taxon>Basidiomycota</taxon>
        <taxon>Agaricomycotina</taxon>
        <taxon>Agaricomycetes</taxon>
        <taxon>Agaricomycetidae</taxon>
        <taxon>Agaricales</taxon>
        <taxon>Agaricineae</taxon>
        <taxon>Nidulariaceae</taxon>
        <taxon>Crucibulum</taxon>
    </lineage>
</organism>
<dbReference type="PRINTS" id="PR00385">
    <property type="entry name" value="P450"/>
</dbReference>
<dbReference type="AlphaFoldDB" id="A0A5C3MCR4"/>
<dbReference type="GO" id="GO:0020037">
    <property type="term" value="F:heme binding"/>
    <property type="evidence" value="ECO:0007669"/>
    <property type="project" value="InterPro"/>
</dbReference>
<dbReference type="InterPro" id="IPR001128">
    <property type="entry name" value="Cyt_P450"/>
</dbReference>
<feature type="binding site" description="axial binding residue" evidence="7">
    <location>
        <position position="658"/>
    </location>
    <ligand>
        <name>heme</name>
        <dbReference type="ChEBI" id="CHEBI:30413"/>
    </ligand>
    <ligandPart>
        <name>Fe</name>
        <dbReference type="ChEBI" id="CHEBI:18248"/>
    </ligandPart>
</feature>
<evidence type="ECO:0000313" key="9">
    <source>
        <dbReference type="Proteomes" id="UP000308652"/>
    </source>
</evidence>
<evidence type="ECO:0000256" key="7">
    <source>
        <dbReference type="PIRSR" id="PIRSR602403-1"/>
    </source>
</evidence>
<keyword evidence="9" id="KW-1185">Reference proteome</keyword>
<dbReference type="Pfam" id="PF00067">
    <property type="entry name" value="p450"/>
    <property type="match status" value="1"/>
</dbReference>
<protein>
    <submittedName>
        <fullName evidence="8">Cytochrome P450</fullName>
    </submittedName>
</protein>
<accession>A0A5C3MCR4</accession>
<sequence>MVPTAIVQEPLLLYLPQGDVEWGKRVRSLDEMEDDKMELVYEDGTEERVDLVIGADRVKSIARKSLCAGIGGFLPLIASKALQDSLEAEGVTMTFGQLCFFGYSTCSTLLRHLTHNVQAPFIQWRSTYEYTNPPDKNSVEVADIKAQLERHADEETSTEEERGVITGLLILPPYVTPRLQIDRASRAFGSKSMIGGCIVLLGNAAYAMPPDSDQDSSSLLATSLLRAATAYEKLRMPRVHHILDFAKHNGDAKIGVGALRYITNAQRMLSEGYYKYPNALFKVSAIGRWEFIANGPQLVEDIRRAGDDELSFHLAASDNMQYQYTTKSGVHENPYHLKIVRTTLSSCLGPLCGEIHDEITDSLGLLLPAKETDWNTVPALKGMTELIARVTNRVFVGLPLCQNKEYIELCISFTTRIVIAAEIINKTPTLLQPLVGRLISPYRRHLKLGLKHLEPIILDRLQMVNKYGKSWNGQPNDMISWLIEEAQGDQLEPKNLIMRMLFMNFAAIHTTSITLTHALFDLIAHPEYLEELRNEAQMIVDDDGWTKTSISKMYKLDSFLRESMRVSGLSGISMMRKVINHKGFTFSNGTHLPYGSFISTPLNALHHDEAYYTEPQSFDGFRSFKIAEAMDNEEDRVKFLFTSPSLQYLPFGLGRQACPGRFFASHEIKHTLAWIILNYDIQFKDSFNRPANQWFGIACVPNMHAHVMFRKREAKCLQ</sequence>
<dbReference type="EMBL" id="ML213601">
    <property type="protein sequence ID" value="TFK38941.1"/>
    <property type="molecule type" value="Genomic_DNA"/>
</dbReference>
<dbReference type="InterPro" id="IPR036188">
    <property type="entry name" value="FAD/NAD-bd_sf"/>
</dbReference>
<gene>
    <name evidence="8" type="ORF">BDQ12DRAFT_735160</name>
</gene>
<dbReference type="OrthoDB" id="1844152at2759"/>
<evidence type="ECO:0000256" key="1">
    <source>
        <dbReference type="ARBA" id="ARBA00001971"/>
    </source>
</evidence>
<dbReference type="InterPro" id="IPR036396">
    <property type="entry name" value="Cyt_P450_sf"/>
</dbReference>
<comment type="similarity">
    <text evidence="2">Belongs to the cytochrome P450 family.</text>
</comment>
<dbReference type="GO" id="GO:0016705">
    <property type="term" value="F:oxidoreductase activity, acting on paired donors, with incorporation or reduction of molecular oxygen"/>
    <property type="evidence" value="ECO:0007669"/>
    <property type="project" value="InterPro"/>
</dbReference>
<keyword evidence="3 7" id="KW-0479">Metal-binding</keyword>
<dbReference type="SUPFAM" id="SSF48264">
    <property type="entry name" value="Cytochrome P450"/>
    <property type="match status" value="1"/>
</dbReference>
<dbReference type="Proteomes" id="UP000308652">
    <property type="component" value="Unassembled WGS sequence"/>
</dbReference>
<dbReference type="PRINTS" id="PR00465">
    <property type="entry name" value="EP450IV"/>
</dbReference>
<dbReference type="GO" id="GO:0004497">
    <property type="term" value="F:monooxygenase activity"/>
    <property type="evidence" value="ECO:0007669"/>
    <property type="project" value="UniProtKB-KW"/>
</dbReference>
<keyword evidence="7" id="KW-0349">Heme</keyword>
<evidence type="ECO:0000256" key="6">
    <source>
        <dbReference type="ARBA" id="ARBA00023033"/>
    </source>
</evidence>
<evidence type="ECO:0000256" key="4">
    <source>
        <dbReference type="ARBA" id="ARBA00023002"/>
    </source>
</evidence>
<dbReference type="InterPro" id="IPR002403">
    <property type="entry name" value="Cyt_P450_E_grp-IV"/>
</dbReference>
<keyword evidence="6" id="KW-0503">Monooxygenase</keyword>
<keyword evidence="4" id="KW-0560">Oxidoreductase</keyword>
<dbReference type="PANTHER" id="PTHR46206:SF1">
    <property type="entry name" value="P450, PUTATIVE (EUROFUNG)-RELATED"/>
    <property type="match status" value="1"/>
</dbReference>
<dbReference type="GO" id="GO:0005506">
    <property type="term" value="F:iron ion binding"/>
    <property type="evidence" value="ECO:0007669"/>
    <property type="project" value="InterPro"/>
</dbReference>
<evidence type="ECO:0000313" key="8">
    <source>
        <dbReference type="EMBL" id="TFK38941.1"/>
    </source>
</evidence>
<dbReference type="STRING" id="68775.A0A5C3MCR4"/>
<keyword evidence="5 7" id="KW-0408">Iron</keyword>
<dbReference type="Gene3D" id="1.10.630.10">
    <property type="entry name" value="Cytochrome P450"/>
    <property type="match status" value="1"/>
</dbReference>
<dbReference type="CDD" id="cd11041">
    <property type="entry name" value="CYP503A1-like"/>
    <property type="match status" value="1"/>
</dbReference>
<proteinExistence type="inferred from homology"/>
<reference evidence="8 9" key="1">
    <citation type="journal article" date="2019" name="Nat. Ecol. Evol.">
        <title>Megaphylogeny resolves global patterns of mushroom evolution.</title>
        <authorList>
            <person name="Varga T."/>
            <person name="Krizsan K."/>
            <person name="Foldi C."/>
            <person name="Dima B."/>
            <person name="Sanchez-Garcia M."/>
            <person name="Sanchez-Ramirez S."/>
            <person name="Szollosi G.J."/>
            <person name="Szarkandi J.G."/>
            <person name="Papp V."/>
            <person name="Albert L."/>
            <person name="Andreopoulos W."/>
            <person name="Angelini C."/>
            <person name="Antonin V."/>
            <person name="Barry K.W."/>
            <person name="Bougher N.L."/>
            <person name="Buchanan P."/>
            <person name="Buyck B."/>
            <person name="Bense V."/>
            <person name="Catcheside P."/>
            <person name="Chovatia M."/>
            <person name="Cooper J."/>
            <person name="Damon W."/>
            <person name="Desjardin D."/>
            <person name="Finy P."/>
            <person name="Geml J."/>
            <person name="Haridas S."/>
            <person name="Hughes K."/>
            <person name="Justo A."/>
            <person name="Karasinski D."/>
            <person name="Kautmanova I."/>
            <person name="Kiss B."/>
            <person name="Kocsube S."/>
            <person name="Kotiranta H."/>
            <person name="LaButti K.M."/>
            <person name="Lechner B.E."/>
            <person name="Liimatainen K."/>
            <person name="Lipzen A."/>
            <person name="Lukacs Z."/>
            <person name="Mihaltcheva S."/>
            <person name="Morgado L.N."/>
            <person name="Niskanen T."/>
            <person name="Noordeloos M.E."/>
            <person name="Ohm R.A."/>
            <person name="Ortiz-Santana B."/>
            <person name="Ovrebo C."/>
            <person name="Racz N."/>
            <person name="Riley R."/>
            <person name="Savchenko A."/>
            <person name="Shiryaev A."/>
            <person name="Soop K."/>
            <person name="Spirin V."/>
            <person name="Szebenyi C."/>
            <person name="Tomsovsky M."/>
            <person name="Tulloss R.E."/>
            <person name="Uehling J."/>
            <person name="Grigoriev I.V."/>
            <person name="Vagvolgyi C."/>
            <person name="Papp T."/>
            <person name="Martin F.M."/>
            <person name="Miettinen O."/>
            <person name="Hibbett D.S."/>
            <person name="Nagy L.G."/>
        </authorList>
    </citation>
    <scope>NUCLEOTIDE SEQUENCE [LARGE SCALE GENOMIC DNA]</scope>
    <source>
        <strain evidence="8 9">CBS 166.37</strain>
    </source>
</reference>
<dbReference type="Gene3D" id="3.50.50.60">
    <property type="entry name" value="FAD/NAD(P)-binding domain"/>
    <property type="match status" value="1"/>
</dbReference>
<dbReference type="SUPFAM" id="SSF51905">
    <property type="entry name" value="FAD/NAD(P)-binding domain"/>
    <property type="match status" value="1"/>
</dbReference>
<dbReference type="PANTHER" id="PTHR46206">
    <property type="entry name" value="CYTOCHROME P450"/>
    <property type="match status" value="1"/>
</dbReference>